<reference evidence="2 3" key="1">
    <citation type="journal article" date="2014" name="PLoS ONE">
        <title>The first complete genome sequence of the class fimbriimonadia in the phylum armatimonadetes.</title>
        <authorList>
            <person name="Hu Z.Y."/>
            <person name="Wang Y.Z."/>
            <person name="Im W.T."/>
            <person name="Wang S.Y."/>
            <person name="Zhao G.P."/>
            <person name="Zheng H.J."/>
            <person name="Quan Z.X."/>
        </authorList>
    </citation>
    <scope>NUCLEOTIDE SEQUENCE [LARGE SCALE GENOMIC DNA]</scope>
    <source>
        <strain evidence="2">Gsoil 348</strain>
    </source>
</reference>
<protein>
    <submittedName>
        <fullName evidence="2">Uncharacterized protein</fullName>
    </submittedName>
</protein>
<keyword evidence="3" id="KW-1185">Reference proteome</keyword>
<dbReference type="STRING" id="661478.OP10G_1686"/>
<dbReference type="AlphaFoldDB" id="A0A068NU09"/>
<gene>
    <name evidence="2" type="ORF">OP10G_1686</name>
</gene>
<accession>A0A068NU09</accession>
<dbReference type="KEGG" id="fgi:OP10G_1686"/>
<feature type="transmembrane region" description="Helical" evidence="1">
    <location>
        <begin position="147"/>
        <end position="166"/>
    </location>
</feature>
<dbReference type="EMBL" id="CP007139">
    <property type="protein sequence ID" value="AIE85054.1"/>
    <property type="molecule type" value="Genomic_DNA"/>
</dbReference>
<evidence type="ECO:0000313" key="2">
    <source>
        <dbReference type="EMBL" id="AIE85054.1"/>
    </source>
</evidence>
<proteinExistence type="predicted"/>
<keyword evidence="1" id="KW-0472">Membrane</keyword>
<sequence>MKVLVEDVRVAEMLWRLRRRELADSVPLAAMAEIMDVDQMEAAILLKEVRTVLPAALTTSLKRASLREAEVAIALHATLGHRDEAPIALQEAARLSGAPIEELQALLPLARERLAFARGMGHYANVPRTPIEDFGAVVGENPRSWTIMWIVLAAIALIFGTIAVFGR</sequence>
<dbReference type="RefSeq" id="WP_025226348.1">
    <property type="nucleotide sequence ID" value="NZ_CP007139.1"/>
</dbReference>
<evidence type="ECO:0000256" key="1">
    <source>
        <dbReference type="SAM" id="Phobius"/>
    </source>
</evidence>
<keyword evidence="1" id="KW-0812">Transmembrane</keyword>
<dbReference type="HOGENOM" id="CLU_1592090_0_0_0"/>
<evidence type="ECO:0000313" key="3">
    <source>
        <dbReference type="Proteomes" id="UP000027982"/>
    </source>
</evidence>
<keyword evidence="1" id="KW-1133">Transmembrane helix</keyword>
<dbReference type="Proteomes" id="UP000027982">
    <property type="component" value="Chromosome"/>
</dbReference>
<organism evidence="2 3">
    <name type="scientific">Fimbriimonas ginsengisoli Gsoil 348</name>
    <dbReference type="NCBI Taxonomy" id="661478"/>
    <lineage>
        <taxon>Bacteria</taxon>
        <taxon>Bacillati</taxon>
        <taxon>Armatimonadota</taxon>
        <taxon>Fimbriimonadia</taxon>
        <taxon>Fimbriimonadales</taxon>
        <taxon>Fimbriimonadaceae</taxon>
        <taxon>Fimbriimonas</taxon>
    </lineage>
</organism>
<name>A0A068NU09_FIMGI</name>